<evidence type="ECO:0000256" key="2">
    <source>
        <dbReference type="ARBA" id="ARBA00023319"/>
    </source>
</evidence>
<reference evidence="6" key="1">
    <citation type="submission" date="2024-04" db="EMBL/GenBank/DDBJ databases">
        <title>Salinicola lusitanus LLJ914,a marine bacterium isolated from the Okinawa Trough.</title>
        <authorList>
            <person name="Li J."/>
        </authorList>
    </citation>
    <scope>NUCLEOTIDE SEQUENCE [LARGE SCALE GENOMIC DNA]</scope>
</reference>
<evidence type="ECO:0000313" key="6">
    <source>
        <dbReference type="Proteomes" id="UP001460270"/>
    </source>
</evidence>
<sequence length="301" mass="33226">MAEDPMFLPSPPAKPAIVDSTKSAITLSWNKPLFDGGAAVTGYRVEYKKASGEEWSTGIYNTDKTEFTITGLTSGAEYVFVVRSINKIGVSEPSPESDPQVAMDREEEPKFNVSPEMRKTLLVKAGGSFTLNVPYSGKPMPTVSWDKADVDLRIRGLINTTSTVASITVEQVTRDDSGKYTIKLQNLSGSASLTLSVRVLDSPGPPTRIAVKDVTKTSVTVTWDIPENEGGAPVKNYLVDIRDISRVGWTRLTDKCHRLSYRVSDLEEGGIYFFRITEKRKRTWCRSVSGDQRGCKINRSD</sequence>
<feature type="domain" description="Fibronectin type-III" evidence="4">
    <location>
        <begin position="205"/>
        <end position="300"/>
    </location>
</feature>
<evidence type="ECO:0000259" key="3">
    <source>
        <dbReference type="PROSITE" id="PS50835"/>
    </source>
</evidence>
<protein>
    <recommendedName>
        <fullName evidence="7">Titin</fullName>
    </recommendedName>
</protein>
<dbReference type="Gene3D" id="2.60.40.10">
    <property type="entry name" value="Immunoglobulins"/>
    <property type="match status" value="3"/>
</dbReference>
<dbReference type="InterPro" id="IPR003961">
    <property type="entry name" value="FN3_dom"/>
</dbReference>
<name>A0AAW0MP08_9GOBI</name>
<dbReference type="PANTHER" id="PTHR14340:SF9">
    <property type="entry name" value="FIBRONECTIN TYPE-III DOMAIN-CONTAINING PROTEIN"/>
    <property type="match status" value="1"/>
</dbReference>
<dbReference type="PROSITE" id="PS50853">
    <property type="entry name" value="FN3"/>
    <property type="match status" value="2"/>
</dbReference>
<feature type="domain" description="Ig-like" evidence="3">
    <location>
        <begin position="109"/>
        <end position="194"/>
    </location>
</feature>
<feature type="domain" description="Fibronectin type-III" evidence="4">
    <location>
        <begin position="11"/>
        <end position="104"/>
    </location>
</feature>
<accession>A0AAW0MP08</accession>
<evidence type="ECO:0008006" key="7">
    <source>
        <dbReference type="Google" id="ProtNLM"/>
    </source>
</evidence>
<dbReference type="InterPro" id="IPR013783">
    <property type="entry name" value="Ig-like_fold"/>
</dbReference>
<dbReference type="InterPro" id="IPR007110">
    <property type="entry name" value="Ig-like_dom"/>
</dbReference>
<dbReference type="SMART" id="SM00409">
    <property type="entry name" value="IG"/>
    <property type="match status" value="1"/>
</dbReference>
<comment type="caution">
    <text evidence="5">The sequence shown here is derived from an EMBL/GenBank/DDBJ whole genome shotgun (WGS) entry which is preliminary data.</text>
</comment>
<keyword evidence="2" id="KW-0393">Immunoglobulin domain</keyword>
<dbReference type="SUPFAM" id="SSF49265">
    <property type="entry name" value="Fibronectin type III"/>
    <property type="match status" value="1"/>
</dbReference>
<dbReference type="PANTHER" id="PTHR14340">
    <property type="entry name" value="MICROFIBRIL-ASSOCIATED GLYCOPROTEIN 3"/>
    <property type="match status" value="1"/>
</dbReference>
<dbReference type="Pfam" id="PF00041">
    <property type="entry name" value="fn3"/>
    <property type="match status" value="2"/>
</dbReference>
<dbReference type="SUPFAM" id="SSF48726">
    <property type="entry name" value="Immunoglobulin"/>
    <property type="match status" value="1"/>
</dbReference>
<keyword evidence="6" id="KW-1185">Reference proteome</keyword>
<dbReference type="InterPro" id="IPR036179">
    <property type="entry name" value="Ig-like_dom_sf"/>
</dbReference>
<dbReference type="PRINTS" id="PR00014">
    <property type="entry name" value="FNTYPEIII"/>
</dbReference>
<gene>
    <name evidence="5" type="ORF">WMY93_031160</name>
</gene>
<keyword evidence="1" id="KW-0677">Repeat</keyword>
<dbReference type="PROSITE" id="PS50835">
    <property type="entry name" value="IG_LIKE"/>
    <property type="match status" value="1"/>
</dbReference>
<dbReference type="CDD" id="cd05748">
    <property type="entry name" value="Ig_Titin_like"/>
    <property type="match status" value="1"/>
</dbReference>
<dbReference type="Proteomes" id="UP001460270">
    <property type="component" value="Unassembled WGS sequence"/>
</dbReference>
<dbReference type="CDD" id="cd00063">
    <property type="entry name" value="FN3"/>
    <property type="match status" value="2"/>
</dbReference>
<dbReference type="AlphaFoldDB" id="A0AAW0MP08"/>
<dbReference type="Pfam" id="PF07679">
    <property type="entry name" value="I-set"/>
    <property type="match status" value="1"/>
</dbReference>
<dbReference type="InterPro" id="IPR013098">
    <property type="entry name" value="Ig_I-set"/>
</dbReference>
<proteinExistence type="predicted"/>
<organism evidence="5 6">
    <name type="scientific">Mugilogobius chulae</name>
    <name type="common">yellowstripe goby</name>
    <dbReference type="NCBI Taxonomy" id="88201"/>
    <lineage>
        <taxon>Eukaryota</taxon>
        <taxon>Metazoa</taxon>
        <taxon>Chordata</taxon>
        <taxon>Craniata</taxon>
        <taxon>Vertebrata</taxon>
        <taxon>Euteleostomi</taxon>
        <taxon>Actinopterygii</taxon>
        <taxon>Neopterygii</taxon>
        <taxon>Teleostei</taxon>
        <taxon>Neoteleostei</taxon>
        <taxon>Acanthomorphata</taxon>
        <taxon>Gobiaria</taxon>
        <taxon>Gobiiformes</taxon>
        <taxon>Gobioidei</taxon>
        <taxon>Gobiidae</taxon>
        <taxon>Gobionellinae</taxon>
        <taxon>Mugilogobius</taxon>
    </lineage>
</organism>
<dbReference type="InterPro" id="IPR036116">
    <property type="entry name" value="FN3_sf"/>
</dbReference>
<evidence type="ECO:0000256" key="1">
    <source>
        <dbReference type="ARBA" id="ARBA00022737"/>
    </source>
</evidence>
<evidence type="ECO:0000313" key="5">
    <source>
        <dbReference type="EMBL" id="KAK7878208.1"/>
    </source>
</evidence>
<dbReference type="EMBL" id="JBBPFD010000570">
    <property type="protein sequence ID" value="KAK7878208.1"/>
    <property type="molecule type" value="Genomic_DNA"/>
</dbReference>
<evidence type="ECO:0000259" key="4">
    <source>
        <dbReference type="PROSITE" id="PS50853"/>
    </source>
</evidence>
<dbReference type="FunFam" id="2.60.40.10:FF:000135">
    <property type="entry name" value="Titin a"/>
    <property type="match status" value="1"/>
</dbReference>
<dbReference type="FunFam" id="2.60.40.10:FF:000002">
    <property type="entry name" value="Titin a"/>
    <property type="match status" value="1"/>
</dbReference>
<dbReference type="SMART" id="SM00060">
    <property type="entry name" value="FN3"/>
    <property type="match status" value="2"/>
</dbReference>
<dbReference type="InterPro" id="IPR003599">
    <property type="entry name" value="Ig_sub"/>
</dbReference>